<dbReference type="AlphaFoldDB" id="A0A1D2AIW6"/>
<feature type="region of interest" description="Disordered" evidence="1">
    <location>
        <begin position="67"/>
        <end position="149"/>
    </location>
</feature>
<feature type="non-terminal residue" evidence="2">
    <location>
        <position position="178"/>
    </location>
</feature>
<feature type="compositionally biased region" description="Pro residues" evidence="1">
    <location>
        <begin position="9"/>
        <end position="30"/>
    </location>
</feature>
<accession>A0A1D2AIW6</accession>
<sequence>GQELYSPENPTPVLPDPPDPLPPPPPPPVLPVDDPTSKSKILIGKALAKKRLVAFSLSSKAPLQKALEERQATPVKQQPNRALSFSFARKSTGKITPLTSLFKEEEQSPEHEDQQEGSDAEKGKDTEDKKTEGAGGNDENKEFYHTAPPENVAVKPKFEFVKFVKCDEFELKLPPDAT</sequence>
<feature type="non-terminal residue" evidence="2">
    <location>
        <position position="1"/>
    </location>
</feature>
<evidence type="ECO:0000256" key="1">
    <source>
        <dbReference type="SAM" id="MobiDB-lite"/>
    </source>
</evidence>
<evidence type="ECO:0000313" key="2">
    <source>
        <dbReference type="EMBL" id="JAT79088.1"/>
    </source>
</evidence>
<proteinExistence type="predicted"/>
<feature type="compositionally biased region" description="Polar residues" evidence="1">
    <location>
        <begin position="74"/>
        <end position="83"/>
    </location>
</feature>
<organism evidence="2">
    <name type="scientific">Ornithodoros brasiliensis</name>
    <name type="common">Mouro tick</name>
    <dbReference type="NCBI Taxonomy" id="888526"/>
    <lineage>
        <taxon>Eukaryota</taxon>
        <taxon>Metazoa</taxon>
        <taxon>Ecdysozoa</taxon>
        <taxon>Arthropoda</taxon>
        <taxon>Chelicerata</taxon>
        <taxon>Arachnida</taxon>
        <taxon>Acari</taxon>
        <taxon>Parasitiformes</taxon>
        <taxon>Ixodida</taxon>
        <taxon>Ixodoidea</taxon>
        <taxon>Argasidae</taxon>
        <taxon>Ornithodorinae</taxon>
        <taxon>Ornithodoros</taxon>
    </lineage>
</organism>
<name>A0A1D2AIW6_ORNBR</name>
<feature type="compositionally biased region" description="Basic and acidic residues" evidence="1">
    <location>
        <begin position="102"/>
        <end position="144"/>
    </location>
</feature>
<feature type="region of interest" description="Disordered" evidence="1">
    <location>
        <begin position="1"/>
        <end position="37"/>
    </location>
</feature>
<protein>
    <submittedName>
        <fullName evidence="2">Uncharacterized protein</fullName>
    </submittedName>
</protein>
<dbReference type="EMBL" id="GETE01000474">
    <property type="protein sequence ID" value="JAT79088.1"/>
    <property type="molecule type" value="Transcribed_RNA"/>
</dbReference>
<reference evidence="2" key="1">
    <citation type="submission" date="2016-07" db="EMBL/GenBank/DDBJ databases">
        <title>Salivary Glands transcriptome analysis on engorged females of Ornithodoros brasiliensis (Acari:Argasidae).</title>
        <authorList>
            <person name="Simons S.M."/>
            <person name="Carvalho E."/>
            <person name="Junqueira-de-Azevedo I."/>
            <person name="Ho P.L."/>
            <person name="Giovanni D."/>
            <person name="Mendonca R."/>
            <person name="Onofrio V."/>
            <person name="Landulfo G."/>
            <person name="Ramirez D."/>
            <person name="Barros-Battesti D."/>
        </authorList>
    </citation>
    <scope>NUCLEOTIDE SEQUENCE</scope>
    <source>
        <strain evidence="2">Female</strain>
        <tissue evidence="2">Salivary gland</tissue>
    </source>
</reference>